<dbReference type="PANTHER" id="PTHR22923:SF116">
    <property type="entry name" value="C1Q DOMAIN-CONTAINING PROTEIN"/>
    <property type="match status" value="1"/>
</dbReference>
<name>A0AAN9G8G7_9CAEN</name>
<gene>
    <name evidence="6" type="ORF">V1264_003604</name>
</gene>
<proteinExistence type="predicted"/>
<dbReference type="SUPFAM" id="SSF49842">
    <property type="entry name" value="TNF-like"/>
    <property type="match status" value="1"/>
</dbReference>
<dbReference type="AlphaFoldDB" id="A0AAN9G8G7"/>
<comment type="subcellular location">
    <subcellularLocation>
        <location evidence="1">Secreted</location>
    </subcellularLocation>
</comment>
<dbReference type="PRINTS" id="PR00007">
    <property type="entry name" value="COMPLEMNTC1Q"/>
</dbReference>
<accession>A0AAN9G8G7</accession>
<organism evidence="6 7">
    <name type="scientific">Littorina saxatilis</name>
    <dbReference type="NCBI Taxonomy" id="31220"/>
    <lineage>
        <taxon>Eukaryota</taxon>
        <taxon>Metazoa</taxon>
        <taxon>Spiralia</taxon>
        <taxon>Lophotrochozoa</taxon>
        <taxon>Mollusca</taxon>
        <taxon>Gastropoda</taxon>
        <taxon>Caenogastropoda</taxon>
        <taxon>Littorinimorpha</taxon>
        <taxon>Littorinoidea</taxon>
        <taxon>Littorinidae</taxon>
        <taxon>Littorina</taxon>
    </lineage>
</organism>
<keyword evidence="3" id="KW-0732">Signal</keyword>
<dbReference type="Gene3D" id="2.60.120.40">
    <property type="match status" value="1"/>
</dbReference>
<evidence type="ECO:0000256" key="3">
    <source>
        <dbReference type="ARBA" id="ARBA00022729"/>
    </source>
</evidence>
<dbReference type="Pfam" id="PF00386">
    <property type="entry name" value="C1q"/>
    <property type="match status" value="1"/>
</dbReference>
<evidence type="ECO:0000259" key="5">
    <source>
        <dbReference type="PROSITE" id="PS50871"/>
    </source>
</evidence>
<protein>
    <recommendedName>
        <fullName evidence="5">C1q domain-containing protein</fullName>
    </recommendedName>
</protein>
<evidence type="ECO:0000313" key="7">
    <source>
        <dbReference type="Proteomes" id="UP001374579"/>
    </source>
</evidence>
<evidence type="ECO:0000256" key="4">
    <source>
        <dbReference type="SAM" id="Coils"/>
    </source>
</evidence>
<dbReference type="PANTHER" id="PTHR22923">
    <property type="entry name" value="CEREBELLIN-RELATED"/>
    <property type="match status" value="1"/>
</dbReference>
<evidence type="ECO:0000313" key="6">
    <source>
        <dbReference type="EMBL" id="KAK7099468.1"/>
    </source>
</evidence>
<dbReference type="Gene3D" id="1.20.5.170">
    <property type="match status" value="1"/>
</dbReference>
<dbReference type="InterPro" id="IPR050822">
    <property type="entry name" value="Cerebellin_Synaptic_Org"/>
</dbReference>
<keyword evidence="2" id="KW-0964">Secreted</keyword>
<dbReference type="SMART" id="SM00110">
    <property type="entry name" value="C1Q"/>
    <property type="match status" value="1"/>
</dbReference>
<dbReference type="InterPro" id="IPR001073">
    <property type="entry name" value="C1q_dom"/>
</dbReference>
<feature type="coiled-coil region" evidence="4">
    <location>
        <begin position="50"/>
        <end position="77"/>
    </location>
</feature>
<dbReference type="EMBL" id="JBAMIC010000012">
    <property type="protein sequence ID" value="KAK7099468.1"/>
    <property type="molecule type" value="Genomic_DNA"/>
</dbReference>
<dbReference type="PROSITE" id="PS50871">
    <property type="entry name" value="C1Q"/>
    <property type="match status" value="1"/>
</dbReference>
<keyword evidence="7" id="KW-1185">Reference proteome</keyword>
<evidence type="ECO:0000256" key="2">
    <source>
        <dbReference type="ARBA" id="ARBA00022525"/>
    </source>
</evidence>
<feature type="domain" description="C1q" evidence="5">
    <location>
        <begin position="77"/>
        <end position="216"/>
    </location>
</feature>
<dbReference type="GO" id="GO:0005576">
    <property type="term" value="C:extracellular region"/>
    <property type="evidence" value="ECO:0007669"/>
    <property type="project" value="UniProtKB-SubCell"/>
</dbReference>
<comment type="caution">
    <text evidence="6">The sequence shown here is derived from an EMBL/GenBank/DDBJ whole genome shotgun (WGS) entry which is preliminary data.</text>
</comment>
<reference evidence="6 7" key="1">
    <citation type="submission" date="2024-02" db="EMBL/GenBank/DDBJ databases">
        <title>Chromosome-scale genome assembly of the rough periwinkle Littorina saxatilis.</title>
        <authorList>
            <person name="De Jode A."/>
            <person name="Faria R."/>
            <person name="Formenti G."/>
            <person name="Sims Y."/>
            <person name="Smith T.P."/>
            <person name="Tracey A."/>
            <person name="Wood J.M.D."/>
            <person name="Zagrodzka Z.B."/>
            <person name="Johannesson K."/>
            <person name="Butlin R.K."/>
            <person name="Leder E.H."/>
        </authorList>
    </citation>
    <scope>NUCLEOTIDE SEQUENCE [LARGE SCALE GENOMIC DNA]</scope>
    <source>
        <strain evidence="6">Snail1</strain>
        <tissue evidence="6">Muscle</tissue>
    </source>
</reference>
<evidence type="ECO:0000256" key="1">
    <source>
        <dbReference type="ARBA" id="ARBA00004613"/>
    </source>
</evidence>
<keyword evidence="4" id="KW-0175">Coiled coil</keyword>
<dbReference type="InterPro" id="IPR008983">
    <property type="entry name" value="Tumour_necrosis_fac-like_dom"/>
</dbReference>
<dbReference type="Proteomes" id="UP001374579">
    <property type="component" value="Unassembled WGS sequence"/>
</dbReference>
<sequence>MKSTVQGTVRAKPSYDVSTAPAQSLGELETCQASLMLMMQTELTSLRTKVGSLENRVTSLRTKVSRLENSLHNVENATSRAVAFTAKISSDRDRNQQGVSLGHQQTVIFNEAITNVGDAYNTQTGIFTAPVAATFAFFLTLMGVNDSTDIYLDIVKNGVRLDMVFALGSSDLYDQGSTLLTTHLRVGDQVWVRQYRGNAVRGGPWTVFTGYLLHAD</sequence>